<dbReference type="EMBL" id="LZRT01000060">
    <property type="protein sequence ID" value="OUM88563.1"/>
    <property type="molecule type" value="Genomic_DNA"/>
</dbReference>
<dbReference type="AlphaFoldDB" id="A0A1Y3PMJ4"/>
<dbReference type="InterPro" id="IPR036388">
    <property type="entry name" value="WH-like_DNA-bd_sf"/>
</dbReference>
<protein>
    <submittedName>
        <fullName evidence="1">Uncharacterized protein</fullName>
    </submittedName>
</protein>
<evidence type="ECO:0000313" key="2">
    <source>
        <dbReference type="Proteomes" id="UP000196475"/>
    </source>
</evidence>
<dbReference type="InterPro" id="IPR036390">
    <property type="entry name" value="WH_DNA-bd_sf"/>
</dbReference>
<organism evidence="1 2">
    <name type="scientific">Bacillus thermozeamaize</name>
    <dbReference type="NCBI Taxonomy" id="230954"/>
    <lineage>
        <taxon>Bacteria</taxon>
        <taxon>Bacillati</taxon>
        <taxon>Bacillota</taxon>
        <taxon>Bacilli</taxon>
        <taxon>Bacillales</taxon>
        <taxon>Bacillaceae</taxon>
        <taxon>Bacillus</taxon>
    </lineage>
</organism>
<reference evidence="2" key="1">
    <citation type="submission" date="2016-06" db="EMBL/GenBank/DDBJ databases">
        <authorList>
            <person name="Nascimento L."/>
            <person name="Pereira R.V."/>
            <person name="Martins L.F."/>
            <person name="Quaggio R.B."/>
            <person name="Silva A.M."/>
            <person name="Setubal J.C."/>
        </authorList>
    </citation>
    <scope>NUCLEOTIDE SEQUENCE [LARGE SCALE GENOMIC DNA]</scope>
</reference>
<sequence>MFEKTYRVLSLVAALGVVHGRKKLQKTAFLLQHWGTDLMSRFSYHFYGPYSADLQAAVRDLVDRELLQEEQEKGSYVYRITEKGQAFIRKWEGQFGGEHPFAIPQELLERLQGQSAPFLELLSTYAFLLETGDDPEEARKKAQRLKPHLAPLVDEVIRFYEEVRA</sequence>
<name>A0A1Y3PMJ4_9BACI</name>
<dbReference type="Gene3D" id="1.10.10.10">
    <property type="entry name" value="Winged helix-like DNA-binding domain superfamily/Winged helix DNA-binding domain"/>
    <property type="match status" value="1"/>
</dbReference>
<gene>
    <name evidence="1" type="ORF">BAA01_05420</name>
</gene>
<dbReference type="SUPFAM" id="SSF46785">
    <property type="entry name" value="Winged helix' DNA-binding domain"/>
    <property type="match status" value="1"/>
</dbReference>
<comment type="caution">
    <text evidence="1">The sequence shown here is derived from an EMBL/GenBank/DDBJ whole genome shotgun (WGS) entry which is preliminary data.</text>
</comment>
<dbReference type="Proteomes" id="UP000196475">
    <property type="component" value="Unassembled WGS sequence"/>
</dbReference>
<accession>A0A1Y3PMJ4</accession>
<proteinExistence type="predicted"/>
<evidence type="ECO:0000313" key="1">
    <source>
        <dbReference type="EMBL" id="OUM88563.1"/>
    </source>
</evidence>